<accession>A0AA41X958</accession>
<protein>
    <submittedName>
        <fullName evidence="7">ATP synthase subunit I</fullName>
    </submittedName>
</protein>
<evidence type="ECO:0000256" key="2">
    <source>
        <dbReference type="ARBA" id="ARBA00022475"/>
    </source>
</evidence>
<keyword evidence="8" id="KW-1185">Reference proteome</keyword>
<feature type="transmembrane region" description="Helical" evidence="6">
    <location>
        <begin position="95"/>
        <end position="115"/>
    </location>
</feature>
<gene>
    <name evidence="7" type="ORF">NK662_08545</name>
</gene>
<feature type="transmembrane region" description="Helical" evidence="6">
    <location>
        <begin position="12"/>
        <end position="30"/>
    </location>
</feature>
<dbReference type="PANTHER" id="PTHR40035">
    <property type="entry name" value="ATP SYNTHASE PROTEIN I"/>
    <property type="match status" value="1"/>
</dbReference>
<dbReference type="PANTHER" id="PTHR40035:SF1">
    <property type="entry name" value="ATP SYNTHASE PROTEIN I"/>
    <property type="match status" value="1"/>
</dbReference>
<keyword evidence="5 6" id="KW-0472">Membrane</keyword>
<dbReference type="Pfam" id="PF03899">
    <property type="entry name" value="ATP-synt_I"/>
    <property type="match status" value="1"/>
</dbReference>
<evidence type="ECO:0000313" key="8">
    <source>
        <dbReference type="Proteomes" id="UP001156102"/>
    </source>
</evidence>
<feature type="transmembrane region" description="Helical" evidence="6">
    <location>
        <begin position="36"/>
        <end position="51"/>
    </location>
</feature>
<comment type="caution">
    <text evidence="7">The sequence shown here is derived from an EMBL/GenBank/DDBJ whole genome shotgun (WGS) entry which is preliminary data.</text>
</comment>
<dbReference type="InterPro" id="IPR039072">
    <property type="entry name" value="ATP_synth_I_Bacilli"/>
</dbReference>
<dbReference type="GO" id="GO:0005886">
    <property type="term" value="C:plasma membrane"/>
    <property type="evidence" value="ECO:0007669"/>
    <property type="project" value="UniProtKB-SubCell"/>
</dbReference>
<feature type="transmembrane region" description="Helical" evidence="6">
    <location>
        <begin position="72"/>
        <end position="89"/>
    </location>
</feature>
<evidence type="ECO:0000256" key="3">
    <source>
        <dbReference type="ARBA" id="ARBA00022692"/>
    </source>
</evidence>
<evidence type="ECO:0000256" key="6">
    <source>
        <dbReference type="SAM" id="Phobius"/>
    </source>
</evidence>
<reference evidence="7" key="1">
    <citation type="submission" date="2022-07" db="EMBL/GenBank/DDBJ databases">
        <authorList>
            <person name="Li W.-J."/>
            <person name="Deng Q.-Q."/>
        </authorList>
    </citation>
    <scope>NUCLEOTIDE SEQUENCE</scope>
    <source>
        <strain evidence="7">SYSU M60031</strain>
    </source>
</reference>
<sequence length="131" mass="14790">MIRKALASFRRQMYYTFGILLIAWLCTPFAEHLLGFGVGLMVSVYCAWLLGRRIERMGESIMLNKRMPSLGTVNRFAAAILGCLVLYEIEHHMAMWAFATGILGGYTLLVVNLGYYSAYHQEQKSAQGESI</sequence>
<evidence type="ECO:0000313" key="7">
    <source>
        <dbReference type="EMBL" id="MCP8968588.1"/>
    </source>
</evidence>
<dbReference type="EMBL" id="JANCLT010000003">
    <property type="protein sequence ID" value="MCP8968588.1"/>
    <property type="molecule type" value="Genomic_DNA"/>
</dbReference>
<dbReference type="AlphaFoldDB" id="A0AA41X958"/>
<keyword evidence="3 6" id="KW-0812">Transmembrane</keyword>
<evidence type="ECO:0000256" key="5">
    <source>
        <dbReference type="ARBA" id="ARBA00023136"/>
    </source>
</evidence>
<name>A0AA41X958_9BACI</name>
<evidence type="ECO:0000256" key="1">
    <source>
        <dbReference type="ARBA" id="ARBA00004651"/>
    </source>
</evidence>
<keyword evidence="2" id="KW-1003">Cell membrane</keyword>
<evidence type="ECO:0000256" key="4">
    <source>
        <dbReference type="ARBA" id="ARBA00022989"/>
    </source>
</evidence>
<organism evidence="7 8">
    <name type="scientific">Ectobacillus ponti</name>
    <dbReference type="NCBI Taxonomy" id="2961894"/>
    <lineage>
        <taxon>Bacteria</taxon>
        <taxon>Bacillati</taxon>
        <taxon>Bacillota</taxon>
        <taxon>Bacilli</taxon>
        <taxon>Bacillales</taxon>
        <taxon>Bacillaceae</taxon>
        <taxon>Ectobacillus</taxon>
    </lineage>
</organism>
<comment type="subcellular location">
    <subcellularLocation>
        <location evidence="1">Cell membrane</location>
        <topology evidence="1">Multi-pass membrane protein</topology>
    </subcellularLocation>
</comment>
<keyword evidence="4 6" id="KW-1133">Transmembrane helix</keyword>
<dbReference type="InterPro" id="IPR005598">
    <property type="entry name" value="ATP_synth_I"/>
</dbReference>
<proteinExistence type="predicted"/>
<dbReference type="RefSeq" id="WP_254758491.1">
    <property type="nucleotide sequence ID" value="NZ_JANCLT010000003.1"/>
</dbReference>
<dbReference type="Proteomes" id="UP001156102">
    <property type="component" value="Unassembled WGS sequence"/>
</dbReference>